<dbReference type="EC" id="1.-.-.-" evidence="7"/>
<evidence type="ECO:0000256" key="2">
    <source>
        <dbReference type="ARBA" id="ARBA00022630"/>
    </source>
</evidence>
<evidence type="ECO:0000259" key="9">
    <source>
        <dbReference type="Pfam" id="PF00881"/>
    </source>
</evidence>
<comment type="cofactor">
    <cofactor evidence="8">
        <name>FMN</name>
        <dbReference type="ChEBI" id="CHEBI:58210"/>
    </cofactor>
    <text evidence="8">Binds 1 FMN per subunit.</text>
</comment>
<evidence type="ECO:0000256" key="1">
    <source>
        <dbReference type="ARBA" id="ARBA00007118"/>
    </source>
</evidence>
<dbReference type="EMBL" id="CR378671">
    <property type="protein sequence ID" value="CAG20972.1"/>
    <property type="molecule type" value="Genomic_DNA"/>
</dbReference>
<dbReference type="CDD" id="cd02135">
    <property type="entry name" value="YdjA-like"/>
    <property type="match status" value="1"/>
</dbReference>
<evidence type="ECO:0000256" key="7">
    <source>
        <dbReference type="PIRNR" id="PIRNR000232"/>
    </source>
</evidence>
<dbReference type="InterPro" id="IPR026021">
    <property type="entry name" value="YdjA-like"/>
</dbReference>
<dbReference type="PANTHER" id="PTHR43821">
    <property type="entry name" value="NAD(P)H NITROREDUCTASE YDJA-RELATED"/>
    <property type="match status" value="1"/>
</dbReference>
<comment type="similarity">
    <text evidence="1 7">Belongs to the nitroreductase family.</text>
</comment>
<dbReference type="STRING" id="298386.PBPRA2593"/>
<proteinExistence type="inferred from homology"/>
<dbReference type="KEGG" id="ppr:PBPRA2593"/>
<evidence type="ECO:0000256" key="4">
    <source>
        <dbReference type="ARBA" id="ARBA00022857"/>
    </source>
</evidence>
<evidence type="ECO:0000256" key="5">
    <source>
        <dbReference type="ARBA" id="ARBA00023002"/>
    </source>
</evidence>
<dbReference type="InterPro" id="IPR029479">
    <property type="entry name" value="Nitroreductase"/>
</dbReference>
<dbReference type="SUPFAM" id="SSF55469">
    <property type="entry name" value="FMN-dependent nitroreductase-like"/>
    <property type="match status" value="1"/>
</dbReference>
<dbReference type="PANTHER" id="PTHR43821:SF1">
    <property type="entry name" value="NAD(P)H NITROREDUCTASE YDJA-RELATED"/>
    <property type="match status" value="1"/>
</dbReference>
<feature type="binding site" description="in other chain" evidence="8">
    <location>
        <begin position="16"/>
        <end position="18"/>
    </location>
    <ligand>
        <name>FMN</name>
        <dbReference type="ChEBI" id="CHEBI:58210"/>
        <note>ligand shared between dimeric partners</note>
    </ligand>
</feature>
<keyword evidence="5 7" id="KW-0560">Oxidoreductase</keyword>
<dbReference type="Pfam" id="PF00881">
    <property type="entry name" value="Nitroreductase"/>
    <property type="match status" value="1"/>
</dbReference>
<keyword evidence="2 7" id="KW-0285">Flavoprotein</keyword>
<gene>
    <name evidence="10" type="primary">SF1458</name>
    <name evidence="10" type="ordered locus">PBPRA2593</name>
</gene>
<keyword evidence="3 7" id="KW-0288">FMN</keyword>
<protein>
    <recommendedName>
        <fullName evidence="7">Putative NAD(P)H nitroreductase</fullName>
        <ecNumber evidence="7">1.-.-.-</ecNumber>
    </recommendedName>
</protein>
<reference evidence="11" key="1">
    <citation type="journal article" date="2005" name="Science">
        <title>Life at depth: Photobacterium profundum genome sequence and expression analysis.</title>
        <authorList>
            <person name="Vezzi A."/>
            <person name="Campanaro S."/>
            <person name="D'Angelo M."/>
            <person name="Simonato F."/>
            <person name="Vitulo N."/>
            <person name="Lauro F.M."/>
            <person name="Cestaro A."/>
            <person name="Malacrida G."/>
            <person name="Simionati B."/>
            <person name="Cannata N."/>
            <person name="Romualdi C."/>
            <person name="Bartlett D.H."/>
            <person name="Valle G."/>
        </authorList>
    </citation>
    <scope>NUCLEOTIDE SEQUENCE [LARGE SCALE GENOMIC DNA]</scope>
    <source>
        <strain evidence="11">ATCC BAA-1253 / SS9</strain>
    </source>
</reference>
<feature type="binding site" evidence="8">
    <location>
        <position position="45"/>
    </location>
    <ligand>
        <name>FMN</name>
        <dbReference type="ChEBI" id="CHEBI:58210"/>
        <note>ligand shared between dimeric partners</note>
    </ligand>
</feature>
<feature type="binding site" evidence="8">
    <location>
        <position position="41"/>
    </location>
    <ligand>
        <name>FMN</name>
        <dbReference type="ChEBI" id="CHEBI:58210"/>
        <note>ligand shared between dimeric partners</note>
    </ligand>
</feature>
<dbReference type="Proteomes" id="UP000000593">
    <property type="component" value="Chromosome 1"/>
</dbReference>
<feature type="domain" description="Nitroreductase" evidence="9">
    <location>
        <begin position="15"/>
        <end position="167"/>
    </location>
</feature>
<dbReference type="NCBIfam" id="NF008088">
    <property type="entry name" value="PRK10828.1"/>
    <property type="match status" value="1"/>
</dbReference>
<sequence length="188" mass="20669">MQFEVVMDALTLLLNRRSLHKLMEPAPQGEVLDNIFRAGLRAPDHGGLTPWRFIVSQGEGLQKFAAILVNAAKFDGADESVIEKASKAPFRAPMIITVVAKVAEHDKIPVIEQHLSAGCATQAMQMAAVAQGFSGFWRTGRWAYHPVVRESLGLTGDDLIVGFLYMGTPGCREAKVNERDVSQFVEYL</sequence>
<keyword evidence="6 7" id="KW-0520">NAD</keyword>
<dbReference type="GO" id="GO:0016491">
    <property type="term" value="F:oxidoreductase activity"/>
    <property type="evidence" value="ECO:0007669"/>
    <property type="project" value="UniProtKB-UniRule"/>
</dbReference>
<organism evidence="10 11">
    <name type="scientific">Photobacterium profundum (strain SS9)</name>
    <dbReference type="NCBI Taxonomy" id="298386"/>
    <lineage>
        <taxon>Bacteria</taxon>
        <taxon>Pseudomonadati</taxon>
        <taxon>Pseudomonadota</taxon>
        <taxon>Gammaproteobacteria</taxon>
        <taxon>Vibrionales</taxon>
        <taxon>Vibrionaceae</taxon>
        <taxon>Photobacterium</taxon>
    </lineage>
</organism>
<feature type="binding site" description="in other chain" evidence="8">
    <location>
        <begin position="137"/>
        <end position="139"/>
    </location>
    <ligand>
        <name>FMN</name>
        <dbReference type="ChEBI" id="CHEBI:58210"/>
        <note>ligand shared between dimeric partners</note>
    </ligand>
</feature>
<keyword evidence="4 7" id="KW-0521">NADP</keyword>
<dbReference type="InterPro" id="IPR000415">
    <property type="entry name" value="Nitroreductase-like"/>
</dbReference>
<evidence type="ECO:0000256" key="8">
    <source>
        <dbReference type="PIRSR" id="PIRSR000232-1"/>
    </source>
</evidence>
<dbReference type="InterPro" id="IPR052530">
    <property type="entry name" value="NAD(P)H_nitroreductase"/>
</dbReference>
<dbReference type="HOGENOM" id="CLU_070764_5_0_6"/>
<keyword evidence="11" id="KW-1185">Reference proteome</keyword>
<evidence type="ECO:0000313" key="10">
    <source>
        <dbReference type="EMBL" id="CAG20972.1"/>
    </source>
</evidence>
<dbReference type="Gene3D" id="3.40.109.10">
    <property type="entry name" value="NADH Oxidase"/>
    <property type="match status" value="1"/>
</dbReference>
<evidence type="ECO:0000256" key="3">
    <source>
        <dbReference type="ARBA" id="ARBA00022643"/>
    </source>
</evidence>
<evidence type="ECO:0000256" key="6">
    <source>
        <dbReference type="ARBA" id="ARBA00023027"/>
    </source>
</evidence>
<dbReference type="AlphaFoldDB" id="Q6LP04"/>
<accession>Q6LP04</accession>
<name>Q6LP04_PHOPR</name>
<dbReference type="eggNOG" id="COG0778">
    <property type="taxonomic scope" value="Bacteria"/>
</dbReference>
<evidence type="ECO:0000313" key="11">
    <source>
        <dbReference type="Proteomes" id="UP000000593"/>
    </source>
</evidence>
<dbReference type="PIRSF" id="PIRSF000232">
    <property type="entry name" value="YdjA"/>
    <property type="match status" value="1"/>
</dbReference>